<dbReference type="Pfam" id="PF08352">
    <property type="entry name" value="oligo_HPY"/>
    <property type="match status" value="2"/>
</dbReference>
<evidence type="ECO:0000256" key="4">
    <source>
        <dbReference type="ARBA" id="ARBA00022475"/>
    </source>
</evidence>
<dbReference type="InterPro" id="IPR003593">
    <property type="entry name" value="AAA+_ATPase"/>
</dbReference>
<dbReference type="InterPro" id="IPR003439">
    <property type="entry name" value="ABC_transporter-like_ATP-bd"/>
</dbReference>
<dbReference type="InterPro" id="IPR017871">
    <property type="entry name" value="ABC_transporter-like_CS"/>
</dbReference>
<evidence type="ECO:0000256" key="1">
    <source>
        <dbReference type="ARBA" id="ARBA00004202"/>
    </source>
</evidence>
<accession>A0ABV6DTE5</accession>
<evidence type="ECO:0000256" key="7">
    <source>
        <dbReference type="ARBA" id="ARBA00023136"/>
    </source>
</evidence>
<dbReference type="InterPro" id="IPR013563">
    <property type="entry name" value="Oligopep_ABC_C"/>
</dbReference>
<dbReference type="SUPFAM" id="SSF52540">
    <property type="entry name" value="P-loop containing nucleoside triphosphate hydrolases"/>
    <property type="match status" value="2"/>
</dbReference>
<keyword evidence="7" id="KW-0472">Membrane</keyword>
<feature type="domain" description="ABC transporter" evidence="8">
    <location>
        <begin position="7"/>
        <end position="257"/>
    </location>
</feature>
<keyword evidence="5" id="KW-0547">Nucleotide-binding</keyword>
<keyword evidence="10" id="KW-1185">Reference proteome</keyword>
<proteinExistence type="inferred from homology"/>
<evidence type="ECO:0000313" key="10">
    <source>
        <dbReference type="Proteomes" id="UP001589776"/>
    </source>
</evidence>
<dbReference type="NCBIfam" id="TIGR01727">
    <property type="entry name" value="oligo_HPY"/>
    <property type="match status" value="2"/>
</dbReference>
<comment type="caution">
    <text evidence="9">The sequence shown here is derived from an EMBL/GenBank/DDBJ whole genome shotgun (WGS) entry which is preliminary data.</text>
</comment>
<dbReference type="PANTHER" id="PTHR43297">
    <property type="entry name" value="OLIGOPEPTIDE TRANSPORT ATP-BINDING PROTEIN APPD"/>
    <property type="match status" value="1"/>
</dbReference>
<protein>
    <submittedName>
        <fullName evidence="9">Dipeptide ABC transporter ATP-binding protein</fullName>
    </submittedName>
</protein>
<dbReference type="NCBIfam" id="NF007739">
    <property type="entry name" value="PRK10419.1"/>
    <property type="match status" value="2"/>
</dbReference>
<gene>
    <name evidence="9" type="ORF">ACFFK0_26330</name>
</gene>
<dbReference type="CDD" id="cd03257">
    <property type="entry name" value="ABC_NikE_OppD_transporters"/>
    <property type="match status" value="2"/>
</dbReference>
<comment type="subcellular location">
    <subcellularLocation>
        <location evidence="1">Cell membrane</location>
        <topology evidence="1">Peripheral membrane protein</topology>
    </subcellularLocation>
</comment>
<dbReference type="EMBL" id="JBHLWN010000105">
    <property type="protein sequence ID" value="MFC0215920.1"/>
    <property type="molecule type" value="Genomic_DNA"/>
</dbReference>
<dbReference type="Gene3D" id="3.40.50.300">
    <property type="entry name" value="P-loop containing nucleotide triphosphate hydrolases"/>
    <property type="match status" value="2"/>
</dbReference>
<dbReference type="Proteomes" id="UP001589776">
    <property type="component" value="Unassembled WGS sequence"/>
</dbReference>
<reference evidence="9 10" key="1">
    <citation type="submission" date="2024-09" db="EMBL/GenBank/DDBJ databases">
        <authorList>
            <person name="Sun Q."/>
            <person name="Mori K."/>
        </authorList>
    </citation>
    <scope>NUCLEOTIDE SEQUENCE [LARGE SCALE GENOMIC DNA]</scope>
    <source>
        <strain evidence="9 10">CCM 7759</strain>
    </source>
</reference>
<dbReference type="PANTHER" id="PTHR43297:SF2">
    <property type="entry name" value="DIPEPTIDE TRANSPORT ATP-BINDING PROTEIN DPPD"/>
    <property type="match status" value="1"/>
</dbReference>
<evidence type="ECO:0000256" key="6">
    <source>
        <dbReference type="ARBA" id="ARBA00022840"/>
    </source>
</evidence>
<evidence type="ECO:0000313" key="9">
    <source>
        <dbReference type="EMBL" id="MFC0215920.1"/>
    </source>
</evidence>
<name>A0ABV6DTE5_9BACL</name>
<comment type="similarity">
    <text evidence="2">Belongs to the ABC transporter superfamily.</text>
</comment>
<dbReference type="PROSITE" id="PS00211">
    <property type="entry name" value="ABC_TRANSPORTER_1"/>
    <property type="match status" value="2"/>
</dbReference>
<evidence type="ECO:0000256" key="2">
    <source>
        <dbReference type="ARBA" id="ARBA00005417"/>
    </source>
</evidence>
<dbReference type="PROSITE" id="PS50893">
    <property type="entry name" value="ABC_TRANSPORTER_2"/>
    <property type="match status" value="2"/>
</dbReference>
<dbReference type="NCBIfam" id="NF008453">
    <property type="entry name" value="PRK11308.1"/>
    <property type="match status" value="2"/>
</dbReference>
<keyword evidence="6 9" id="KW-0067">ATP-binding</keyword>
<dbReference type="InterPro" id="IPR027417">
    <property type="entry name" value="P-loop_NTPase"/>
</dbReference>
<dbReference type="InterPro" id="IPR050388">
    <property type="entry name" value="ABC_Ni/Peptide_Import"/>
</dbReference>
<feature type="domain" description="ABC transporter" evidence="8">
    <location>
        <begin position="384"/>
        <end position="634"/>
    </location>
</feature>
<dbReference type="RefSeq" id="WP_377473571.1">
    <property type="nucleotide sequence ID" value="NZ_JBHLWN010000105.1"/>
</dbReference>
<dbReference type="GO" id="GO:0005524">
    <property type="term" value="F:ATP binding"/>
    <property type="evidence" value="ECO:0007669"/>
    <property type="project" value="UniProtKB-KW"/>
</dbReference>
<sequence>MGTLLEIDRLSVEFATAKGDLQAIEDVSFSICAGEVVCLVGESGSGKSVTSKAILRLIDDENGSITAGSITLDGIEITGLTQDTLRSLRGKRMAMVFQEPMAAFDPVFTIGSQIVETIRRHTRQCTANQAWRQAVELLRRVGIPEPELRMKQYPNELSGGMLQRAMIAMALSCDPELLIADEPTTALDVTIQAQILQLLQDLKTEYRMSILLITHDMGVAAQIADRIVVMYAGKVVEQAATKELFAQPRHPYTQGLLQSITTMESDRSRRLYAIPGSIPGLSEMPTGCRFHPRCPYATDLCVREAPPLQDREGRQTACWHVEQVLADKGKRLVNRVQGAAAEASAAVTAITATATTSAYATAVAAASAAVREPVPPQLDTVPLFELRQVTKHYPYGRSLFSRQKKAIHAVDDVSFSIRKGETFGLVGESGSGKSTLGRVLLHLERPTSGAVLFEGQDLAALSGAQLREQRKQMQMIFQNPYGSVDPRWKIGDIIGEPLSIHTSLSAAERKEHVHELLQLVGLSSAAYDRYPHEFSGGQRQRIGIARAIALQPKFVLADEAVSALDVSVQAQIIHLLEDLRRRLDVTFLFIGHGLNVVRYVSDRIGVMYLGKLVEIAPSETLFRHPAHHYTKALIASVPIPDPAHRQELAVIQGEIPSPASPPSGCRFRTRCPAATARCAEEPPQFREVGEGHFVACHDPVF</sequence>
<keyword evidence="4" id="KW-1003">Cell membrane</keyword>
<evidence type="ECO:0000259" key="8">
    <source>
        <dbReference type="PROSITE" id="PS50893"/>
    </source>
</evidence>
<evidence type="ECO:0000256" key="3">
    <source>
        <dbReference type="ARBA" id="ARBA00022448"/>
    </source>
</evidence>
<dbReference type="SMART" id="SM00382">
    <property type="entry name" value="AAA"/>
    <property type="match status" value="2"/>
</dbReference>
<evidence type="ECO:0000256" key="5">
    <source>
        <dbReference type="ARBA" id="ARBA00022741"/>
    </source>
</evidence>
<keyword evidence="3" id="KW-0813">Transport</keyword>
<organism evidence="9 10">
    <name type="scientific">Paenibacillus chartarius</name>
    <dbReference type="NCBI Taxonomy" id="747481"/>
    <lineage>
        <taxon>Bacteria</taxon>
        <taxon>Bacillati</taxon>
        <taxon>Bacillota</taxon>
        <taxon>Bacilli</taxon>
        <taxon>Bacillales</taxon>
        <taxon>Paenibacillaceae</taxon>
        <taxon>Paenibacillus</taxon>
    </lineage>
</organism>
<dbReference type="Pfam" id="PF00005">
    <property type="entry name" value="ABC_tran"/>
    <property type="match status" value="2"/>
</dbReference>